<dbReference type="AlphaFoldDB" id="A0A0M8ZPH1"/>
<keyword evidence="1" id="KW-0235">DNA replication</keyword>
<dbReference type="Pfam" id="PF22466">
    <property type="entry name" value="PSF3_N"/>
    <property type="match status" value="1"/>
</dbReference>
<sequence>MACCQSYIPDYFAITDILSTEERISCKIEVELPGLGFLDSSCQSENLKVGTKVEFPLWLAEPLKNLQNSVVSVDIPKIYKEGYRQILEADAEVIVLSKWNPFYYELGMHVRKLSDRDYEIITESLLQTFKSRFQLVMDWSQNAMSDPTLSIQLPRLERDLFLIGQQAKIRLVEWLKMGTNELVVSEITTNLKKRKREQYEFD</sequence>
<dbReference type="InterPro" id="IPR010492">
    <property type="entry name" value="GINS_Psf3"/>
</dbReference>
<comment type="subunit">
    <text evidence="1">Component of the GINS complex.</text>
</comment>
<comment type="similarity">
    <text evidence="1">Belongs to the GINS3/PSF3 family.</text>
</comment>
<dbReference type="InterPro" id="IPR036224">
    <property type="entry name" value="GINS_bundle-like_dom_sf"/>
</dbReference>
<proteinExistence type="inferred from homology"/>
<dbReference type="CDD" id="cd21693">
    <property type="entry name" value="GINS_B_Psf3"/>
    <property type="match status" value="1"/>
</dbReference>
<comment type="function">
    <text evidence="1">The GINS complex plays an essential role in the initiation of DNA replication.</text>
</comment>
<evidence type="ECO:0000313" key="3">
    <source>
        <dbReference type="EMBL" id="KOX67336.1"/>
    </source>
</evidence>
<dbReference type="Gene3D" id="1.20.58.2050">
    <property type="match status" value="1"/>
</dbReference>
<evidence type="ECO:0000313" key="4">
    <source>
        <dbReference type="Proteomes" id="UP000053105"/>
    </source>
</evidence>
<accession>A0A0M8ZPH1</accession>
<evidence type="ECO:0000256" key="1">
    <source>
        <dbReference type="RuleBase" id="RU367161"/>
    </source>
</evidence>
<dbReference type="SUPFAM" id="SSF160059">
    <property type="entry name" value="PriA/YqbF domain"/>
    <property type="match status" value="1"/>
</dbReference>
<dbReference type="GO" id="GO:1902975">
    <property type="term" value="P:mitotic DNA replication initiation"/>
    <property type="evidence" value="ECO:0007669"/>
    <property type="project" value="TreeGrafter"/>
</dbReference>
<keyword evidence="4" id="KW-1185">Reference proteome</keyword>
<organism evidence="3 4">
    <name type="scientific">Melipona quadrifasciata</name>
    <dbReference type="NCBI Taxonomy" id="166423"/>
    <lineage>
        <taxon>Eukaryota</taxon>
        <taxon>Metazoa</taxon>
        <taxon>Ecdysozoa</taxon>
        <taxon>Arthropoda</taxon>
        <taxon>Hexapoda</taxon>
        <taxon>Insecta</taxon>
        <taxon>Pterygota</taxon>
        <taxon>Neoptera</taxon>
        <taxon>Endopterygota</taxon>
        <taxon>Hymenoptera</taxon>
        <taxon>Apocrita</taxon>
        <taxon>Aculeata</taxon>
        <taxon>Apoidea</taxon>
        <taxon>Anthophila</taxon>
        <taxon>Apidae</taxon>
        <taxon>Melipona</taxon>
    </lineage>
</organism>
<name>A0A0M8ZPH1_9HYME</name>
<dbReference type="InterPro" id="IPR055221">
    <property type="entry name" value="PSF3_N"/>
</dbReference>
<dbReference type="CDD" id="cd11713">
    <property type="entry name" value="GINS_A_psf3"/>
    <property type="match status" value="1"/>
</dbReference>
<dbReference type="SUPFAM" id="SSF158573">
    <property type="entry name" value="GINS helical bundle-like"/>
    <property type="match status" value="1"/>
</dbReference>
<feature type="domain" description="DNA replication complex GINS protein PSF3 N-terminal" evidence="2">
    <location>
        <begin position="13"/>
        <end position="63"/>
    </location>
</feature>
<dbReference type="Proteomes" id="UP000053105">
    <property type="component" value="Unassembled WGS sequence"/>
</dbReference>
<dbReference type="PANTHER" id="PTHR22768">
    <property type="entry name" value="DNA REPLICATION COMPLEX GINS PROTEIN PSF3"/>
    <property type="match status" value="1"/>
</dbReference>
<dbReference type="EMBL" id="KQ436240">
    <property type="protein sequence ID" value="KOX67336.1"/>
    <property type="molecule type" value="Genomic_DNA"/>
</dbReference>
<gene>
    <name evidence="3" type="ORF">WN51_08243</name>
</gene>
<reference evidence="3 4" key="1">
    <citation type="submission" date="2015-07" db="EMBL/GenBank/DDBJ databases">
        <title>The genome of Melipona quadrifasciata.</title>
        <authorList>
            <person name="Pan H."/>
            <person name="Kapheim K."/>
        </authorList>
    </citation>
    <scope>NUCLEOTIDE SEQUENCE [LARGE SCALE GENOMIC DNA]</scope>
    <source>
        <strain evidence="3">0111107301</strain>
        <tissue evidence="3">Whole body</tissue>
    </source>
</reference>
<dbReference type="InterPro" id="IPR038437">
    <property type="entry name" value="GINS_Psf3_sf"/>
</dbReference>
<evidence type="ECO:0000259" key="2">
    <source>
        <dbReference type="Pfam" id="PF22466"/>
    </source>
</evidence>
<dbReference type="STRING" id="166423.A0A0M8ZPH1"/>
<protein>
    <recommendedName>
        <fullName evidence="1">DNA replication complex GINS protein PSF3</fullName>
    </recommendedName>
</protein>
<comment type="subcellular location">
    <subcellularLocation>
        <location evidence="1">Nucleus</location>
    </subcellularLocation>
</comment>
<dbReference type="PANTHER" id="PTHR22768:SF0">
    <property type="entry name" value="DNA REPLICATION COMPLEX GINS PROTEIN PSF3"/>
    <property type="match status" value="1"/>
</dbReference>
<dbReference type="OrthoDB" id="10251744at2759"/>
<dbReference type="GO" id="GO:0000811">
    <property type="term" value="C:GINS complex"/>
    <property type="evidence" value="ECO:0007669"/>
    <property type="project" value="UniProtKB-UniRule"/>
</dbReference>
<keyword evidence="1" id="KW-0539">Nucleus</keyword>